<sequence>MAMYQGNGFQVEPAGMHALLYYENGRTASIQGEPLILDARKLTTSGYVIYTGTALWKDQAQQMSAEEKTRLIAGVTEAFHHWGTHLEVEA</sequence>
<reference evidence="1 2" key="1">
    <citation type="submission" date="2019-02" db="EMBL/GenBank/DDBJ databases">
        <title>Deep-cultivation of Planctomycetes and their phenomic and genomic characterization uncovers novel biology.</title>
        <authorList>
            <person name="Wiegand S."/>
            <person name="Jogler M."/>
            <person name="Boedeker C."/>
            <person name="Pinto D."/>
            <person name="Vollmers J."/>
            <person name="Rivas-Marin E."/>
            <person name="Kohn T."/>
            <person name="Peeters S.H."/>
            <person name="Heuer A."/>
            <person name="Rast P."/>
            <person name="Oberbeckmann S."/>
            <person name="Bunk B."/>
            <person name="Jeske O."/>
            <person name="Meyerdierks A."/>
            <person name="Storesund J.E."/>
            <person name="Kallscheuer N."/>
            <person name="Luecker S."/>
            <person name="Lage O.M."/>
            <person name="Pohl T."/>
            <person name="Merkel B.J."/>
            <person name="Hornburger P."/>
            <person name="Mueller R.-W."/>
            <person name="Bruemmer F."/>
            <person name="Labrenz M."/>
            <person name="Spormann A.M."/>
            <person name="Op den Camp H."/>
            <person name="Overmann J."/>
            <person name="Amann R."/>
            <person name="Jetten M.S.M."/>
            <person name="Mascher T."/>
            <person name="Medema M.H."/>
            <person name="Devos D.P."/>
            <person name="Kaster A.-K."/>
            <person name="Ovreas L."/>
            <person name="Rohde M."/>
            <person name="Galperin M.Y."/>
            <person name="Jogler C."/>
        </authorList>
    </citation>
    <scope>NUCLEOTIDE SEQUENCE [LARGE SCALE GENOMIC DNA]</scope>
    <source>
        <strain evidence="1 2">Pan153</strain>
    </source>
</reference>
<name>A0A518FLR0_9PLAN</name>
<accession>A0A518A428</accession>
<dbReference type="RefSeq" id="WP_145106500.1">
    <property type="nucleotide sequence ID" value="NZ_CP036277.1"/>
</dbReference>
<proteinExistence type="predicted"/>
<dbReference type="EMBL" id="CP036317">
    <property type="protein sequence ID" value="QDV17260.1"/>
    <property type="molecule type" value="Genomic_DNA"/>
</dbReference>
<dbReference type="Proteomes" id="UP000320839">
    <property type="component" value="Chromosome"/>
</dbReference>
<evidence type="ECO:0000313" key="2">
    <source>
        <dbReference type="Proteomes" id="UP000320839"/>
    </source>
</evidence>
<organism evidence="1 2">
    <name type="scientific">Gimesia panareensis</name>
    <dbReference type="NCBI Taxonomy" id="2527978"/>
    <lineage>
        <taxon>Bacteria</taxon>
        <taxon>Pseudomonadati</taxon>
        <taxon>Planctomycetota</taxon>
        <taxon>Planctomycetia</taxon>
        <taxon>Planctomycetales</taxon>
        <taxon>Planctomycetaceae</taxon>
        <taxon>Gimesia</taxon>
    </lineage>
</organism>
<gene>
    <name evidence="1" type="ORF">Pan153_18950</name>
</gene>
<evidence type="ECO:0000313" key="1">
    <source>
        <dbReference type="EMBL" id="QDV17260.1"/>
    </source>
</evidence>
<dbReference type="AlphaFoldDB" id="A0A518FLR0"/>
<accession>A0A518FLR0</accession>
<protein>
    <submittedName>
        <fullName evidence="1">Uncharacterized protein</fullName>
    </submittedName>
</protein>